<proteinExistence type="predicted"/>
<sequence>MTTVLVDDVPELERFEARDPSGALLGFAAYTLDGPTVVFIHTEVEPEHEGQGVASRLVQGALDLVRARGADVVALCPYTKAWIRKHPEYQDLLRAHTA</sequence>
<dbReference type="Proteomes" id="UP000632740">
    <property type="component" value="Unassembled WGS sequence"/>
</dbReference>
<name>A0A919U487_9CELL</name>
<dbReference type="CDD" id="cd04301">
    <property type="entry name" value="NAT_SF"/>
    <property type="match status" value="1"/>
</dbReference>
<evidence type="ECO:0000259" key="1">
    <source>
        <dbReference type="PROSITE" id="PS51186"/>
    </source>
</evidence>
<dbReference type="InterPro" id="IPR031165">
    <property type="entry name" value="GNAT_YJDJ"/>
</dbReference>
<gene>
    <name evidence="3" type="ORF">Cch01nite_39360</name>
</gene>
<dbReference type="RefSeq" id="WP_203758223.1">
    <property type="nucleotide sequence ID" value="NZ_BONK01000017.1"/>
</dbReference>
<dbReference type="AlphaFoldDB" id="A0A919U487"/>
<dbReference type="Gene3D" id="3.40.630.30">
    <property type="match status" value="1"/>
</dbReference>
<dbReference type="PROSITE" id="PS51729">
    <property type="entry name" value="GNAT_YJDJ"/>
    <property type="match status" value="1"/>
</dbReference>
<evidence type="ECO:0000313" key="3">
    <source>
        <dbReference type="EMBL" id="GIG23212.1"/>
    </source>
</evidence>
<dbReference type="PROSITE" id="PS51186">
    <property type="entry name" value="GNAT"/>
    <property type="match status" value="1"/>
</dbReference>
<dbReference type="PANTHER" id="PTHR31435">
    <property type="entry name" value="PROTEIN NATD1"/>
    <property type="match status" value="1"/>
</dbReference>
<evidence type="ECO:0000313" key="4">
    <source>
        <dbReference type="Proteomes" id="UP000632740"/>
    </source>
</evidence>
<evidence type="ECO:0000259" key="2">
    <source>
        <dbReference type="PROSITE" id="PS51729"/>
    </source>
</evidence>
<keyword evidence="4" id="KW-1185">Reference proteome</keyword>
<accession>A0A919U487</accession>
<dbReference type="SUPFAM" id="SSF55729">
    <property type="entry name" value="Acyl-CoA N-acyltransferases (Nat)"/>
    <property type="match status" value="1"/>
</dbReference>
<feature type="domain" description="N-acetyltransferase" evidence="2">
    <location>
        <begin position="7"/>
        <end position="94"/>
    </location>
</feature>
<dbReference type="InterPro" id="IPR045057">
    <property type="entry name" value="Gcn5-rel_NAT"/>
</dbReference>
<dbReference type="InterPro" id="IPR016181">
    <property type="entry name" value="Acyl_CoA_acyltransferase"/>
</dbReference>
<protein>
    <submittedName>
        <fullName evidence="3">N-acetyltransferase</fullName>
    </submittedName>
</protein>
<dbReference type="EMBL" id="BONK01000017">
    <property type="protein sequence ID" value="GIG23212.1"/>
    <property type="molecule type" value="Genomic_DNA"/>
</dbReference>
<dbReference type="PANTHER" id="PTHR31435:SF10">
    <property type="entry name" value="BSR4717 PROTEIN"/>
    <property type="match status" value="1"/>
</dbReference>
<dbReference type="GO" id="GO:0016747">
    <property type="term" value="F:acyltransferase activity, transferring groups other than amino-acyl groups"/>
    <property type="evidence" value="ECO:0007669"/>
    <property type="project" value="InterPro"/>
</dbReference>
<dbReference type="Pfam" id="PF14542">
    <property type="entry name" value="Acetyltransf_CG"/>
    <property type="match status" value="1"/>
</dbReference>
<organism evidence="3 4">
    <name type="scientific">Cellulomonas chitinilytica</name>
    <dbReference type="NCBI Taxonomy" id="398759"/>
    <lineage>
        <taxon>Bacteria</taxon>
        <taxon>Bacillati</taxon>
        <taxon>Actinomycetota</taxon>
        <taxon>Actinomycetes</taxon>
        <taxon>Micrococcales</taxon>
        <taxon>Cellulomonadaceae</taxon>
        <taxon>Cellulomonas</taxon>
    </lineage>
</organism>
<comment type="caution">
    <text evidence="3">The sequence shown here is derived from an EMBL/GenBank/DDBJ whole genome shotgun (WGS) entry which is preliminary data.</text>
</comment>
<dbReference type="InterPro" id="IPR000182">
    <property type="entry name" value="GNAT_dom"/>
</dbReference>
<reference evidence="3" key="1">
    <citation type="submission" date="2021-01" db="EMBL/GenBank/DDBJ databases">
        <title>Whole genome shotgun sequence of Cellulomonas chitinilytica NBRC 110799.</title>
        <authorList>
            <person name="Komaki H."/>
            <person name="Tamura T."/>
        </authorList>
    </citation>
    <scope>NUCLEOTIDE SEQUENCE</scope>
    <source>
        <strain evidence="3">NBRC 110799</strain>
    </source>
</reference>
<feature type="domain" description="N-acetyltransferase" evidence="1">
    <location>
        <begin position="1"/>
        <end position="98"/>
    </location>
</feature>